<dbReference type="PANTHER" id="PTHR30614:SF0">
    <property type="entry name" value="L-CYSTINE TRANSPORT SYSTEM PERMEASE PROTEIN TCYL"/>
    <property type="match status" value="1"/>
</dbReference>
<name>A0A9E4ZN29_9EURY</name>
<dbReference type="Pfam" id="PF00528">
    <property type="entry name" value="BPD_transp_1"/>
    <property type="match status" value="1"/>
</dbReference>
<feature type="domain" description="ABC transmembrane type-1" evidence="9">
    <location>
        <begin position="19"/>
        <end position="207"/>
    </location>
</feature>
<proteinExistence type="inferred from homology"/>
<feature type="transmembrane region" description="Helical" evidence="8">
    <location>
        <begin position="54"/>
        <end position="76"/>
    </location>
</feature>
<dbReference type="RefSeq" id="WP_261598268.1">
    <property type="nucleotide sequence ID" value="NZ_VHLL01000009.1"/>
</dbReference>
<evidence type="ECO:0000256" key="1">
    <source>
        <dbReference type="ARBA" id="ARBA00004651"/>
    </source>
</evidence>
<comment type="subcellular location">
    <subcellularLocation>
        <location evidence="1 8">Cell membrane</location>
        <topology evidence="1 8">Multi-pass membrane protein</topology>
    </subcellularLocation>
</comment>
<accession>A0A9E4ZN29</accession>
<keyword evidence="5" id="KW-0029">Amino-acid transport</keyword>
<dbReference type="InterPro" id="IPR043429">
    <property type="entry name" value="ArtM/GltK/GlnP/TcyL/YhdX-like"/>
</dbReference>
<protein>
    <submittedName>
        <fullName evidence="10">Amino acid ABC transporter permease</fullName>
    </submittedName>
</protein>
<evidence type="ECO:0000256" key="2">
    <source>
        <dbReference type="ARBA" id="ARBA00022448"/>
    </source>
</evidence>
<dbReference type="AlphaFoldDB" id="A0A9E4ZN29"/>
<keyword evidence="3" id="KW-1003">Cell membrane</keyword>
<feature type="transmembrane region" description="Helical" evidence="8">
    <location>
        <begin position="20"/>
        <end position="42"/>
    </location>
</feature>
<keyword evidence="4 8" id="KW-0812">Transmembrane</keyword>
<gene>
    <name evidence="10" type="ORF">FKB36_11740</name>
</gene>
<keyword evidence="7 8" id="KW-0472">Membrane</keyword>
<evidence type="ECO:0000256" key="5">
    <source>
        <dbReference type="ARBA" id="ARBA00022970"/>
    </source>
</evidence>
<evidence type="ECO:0000256" key="7">
    <source>
        <dbReference type="ARBA" id="ARBA00023136"/>
    </source>
</evidence>
<dbReference type="CDD" id="cd06261">
    <property type="entry name" value="TM_PBP2"/>
    <property type="match status" value="1"/>
</dbReference>
<keyword evidence="11" id="KW-1185">Reference proteome</keyword>
<evidence type="ECO:0000256" key="8">
    <source>
        <dbReference type="RuleBase" id="RU363032"/>
    </source>
</evidence>
<organism evidence="10 11">
    <name type="scientific">Methanoculleus formosensis</name>
    <dbReference type="NCBI Taxonomy" id="2590886"/>
    <lineage>
        <taxon>Archaea</taxon>
        <taxon>Methanobacteriati</taxon>
        <taxon>Methanobacteriota</taxon>
        <taxon>Stenosarchaea group</taxon>
        <taxon>Methanomicrobia</taxon>
        <taxon>Methanomicrobiales</taxon>
        <taxon>Methanomicrobiaceae</taxon>
        <taxon>Methanoculleus</taxon>
    </lineage>
</organism>
<dbReference type="GO" id="GO:0022857">
    <property type="term" value="F:transmembrane transporter activity"/>
    <property type="evidence" value="ECO:0007669"/>
    <property type="project" value="InterPro"/>
</dbReference>
<evidence type="ECO:0000313" key="11">
    <source>
        <dbReference type="Proteomes" id="UP001065682"/>
    </source>
</evidence>
<dbReference type="GO" id="GO:0006865">
    <property type="term" value="P:amino acid transport"/>
    <property type="evidence" value="ECO:0007669"/>
    <property type="project" value="UniProtKB-KW"/>
</dbReference>
<dbReference type="InterPro" id="IPR010065">
    <property type="entry name" value="AA_ABC_transptr_permease_3TM"/>
</dbReference>
<dbReference type="InterPro" id="IPR035906">
    <property type="entry name" value="MetI-like_sf"/>
</dbReference>
<evidence type="ECO:0000313" key="10">
    <source>
        <dbReference type="EMBL" id="MCT8338139.1"/>
    </source>
</evidence>
<sequence>MDQAVFLFDILLPALMQGLVITLQLIACSAPFGLALGIAVAVGRQYGHPAISWLCRTYVFLIKGTPLLLLLFILYFGLPSVGITLTAFMASILGFILCNGAYNAEYIRGALISIKEGQMVAARSLGMTRWQAIRSVILPQALRRAIPGLSNEFIYLIKYSSLAYMITVIELSGAGKLVATKYFTYTESFAAVGIVYLVLVSITTIAVNILEKRVAVPGTVRATPSAQL</sequence>
<keyword evidence="2 8" id="KW-0813">Transport</keyword>
<comment type="similarity">
    <text evidence="8">Belongs to the binding-protein-dependent transport system permease family.</text>
</comment>
<dbReference type="Proteomes" id="UP001065682">
    <property type="component" value="Unassembled WGS sequence"/>
</dbReference>
<evidence type="ECO:0000259" key="9">
    <source>
        <dbReference type="PROSITE" id="PS50928"/>
    </source>
</evidence>
<dbReference type="InterPro" id="IPR000515">
    <property type="entry name" value="MetI-like"/>
</dbReference>
<dbReference type="EMBL" id="VHLL01000009">
    <property type="protein sequence ID" value="MCT8338139.1"/>
    <property type="molecule type" value="Genomic_DNA"/>
</dbReference>
<reference evidence="10" key="1">
    <citation type="submission" date="2019-06" db="EMBL/GenBank/DDBJ databases">
        <title>Methanoculleus strain from Tamsui River, Taipei, Taiwan.</title>
        <authorList>
            <person name="You Y.-T."/>
            <person name="Chen S.-C."/>
            <person name="Lai S.-J."/>
            <person name="Lee Y.-C."/>
            <person name="Lai M.-C."/>
        </authorList>
    </citation>
    <scope>NUCLEOTIDE SEQUENCE</scope>
    <source>
        <strain evidence="10">Afa-1</strain>
    </source>
</reference>
<dbReference type="PANTHER" id="PTHR30614">
    <property type="entry name" value="MEMBRANE COMPONENT OF AMINO ACID ABC TRANSPORTER"/>
    <property type="match status" value="1"/>
</dbReference>
<dbReference type="NCBIfam" id="TIGR01726">
    <property type="entry name" value="HEQRo_perm_3TM"/>
    <property type="match status" value="1"/>
</dbReference>
<feature type="transmembrane region" description="Helical" evidence="8">
    <location>
        <begin position="189"/>
        <end position="210"/>
    </location>
</feature>
<dbReference type="Gene3D" id="1.10.3720.10">
    <property type="entry name" value="MetI-like"/>
    <property type="match status" value="1"/>
</dbReference>
<keyword evidence="6 8" id="KW-1133">Transmembrane helix</keyword>
<comment type="caution">
    <text evidence="10">The sequence shown here is derived from an EMBL/GenBank/DDBJ whole genome shotgun (WGS) entry which is preliminary data.</text>
</comment>
<feature type="transmembrane region" description="Helical" evidence="8">
    <location>
        <begin position="82"/>
        <end position="102"/>
    </location>
</feature>
<feature type="transmembrane region" description="Helical" evidence="8">
    <location>
        <begin position="153"/>
        <end position="169"/>
    </location>
</feature>
<evidence type="ECO:0000256" key="6">
    <source>
        <dbReference type="ARBA" id="ARBA00022989"/>
    </source>
</evidence>
<evidence type="ECO:0000256" key="3">
    <source>
        <dbReference type="ARBA" id="ARBA00022475"/>
    </source>
</evidence>
<dbReference type="GO" id="GO:0043190">
    <property type="term" value="C:ATP-binding cassette (ABC) transporter complex"/>
    <property type="evidence" value="ECO:0007669"/>
    <property type="project" value="InterPro"/>
</dbReference>
<dbReference type="SUPFAM" id="SSF161098">
    <property type="entry name" value="MetI-like"/>
    <property type="match status" value="1"/>
</dbReference>
<dbReference type="PROSITE" id="PS50928">
    <property type="entry name" value="ABC_TM1"/>
    <property type="match status" value="1"/>
</dbReference>
<evidence type="ECO:0000256" key="4">
    <source>
        <dbReference type="ARBA" id="ARBA00022692"/>
    </source>
</evidence>